<accession>A0AAD7YUX7</accession>
<dbReference type="Proteomes" id="UP001231518">
    <property type="component" value="Chromosome 19"/>
</dbReference>
<sequence length="119" mass="12938">MTIYDIPGIIKIAMPLALTQANIQAGFMKTGIYPYNRNLFGDIDFAPSFVTDRPNPDTEDNIPAVPSPGRTRPNPDTENNASVIPSHTTSRTDTEDISPAAPSPVISRPICSDCTNEDY</sequence>
<evidence type="ECO:0000313" key="2">
    <source>
        <dbReference type="EMBL" id="KAJ8728543.1"/>
    </source>
</evidence>
<reference evidence="2" key="1">
    <citation type="submission" date="2023-03" db="EMBL/GenBank/DDBJ databases">
        <title>Chromosome-level genomes of two armyworms, Mythimna separata and Mythimna loreyi, provide insights into the biosynthesis and reception of sex pheromones.</title>
        <authorList>
            <person name="Zhao H."/>
        </authorList>
    </citation>
    <scope>NUCLEOTIDE SEQUENCE</scope>
    <source>
        <strain evidence="2">BeijingLab</strain>
        <tissue evidence="2">Pupa</tissue>
    </source>
</reference>
<feature type="region of interest" description="Disordered" evidence="1">
    <location>
        <begin position="50"/>
        <end position="119"/>
    </location>
</feature>
<name>A0AAD7YUX7_MYTSE</name>
<evidence type="ECO:0000313" key="3">
    <source>
        <dbReference type="Proteomes" id="UP001231518"/>
    </source>
</evidence>
<proteinExistence type="predicted"/>
<feature type="compositionally biased region" description="Polar residues" evidence="1">
    <location>
        <begin position="74"/>
        <end position="91"/>
    </location>
</feature>
<dbReference type="EMBL" id="JARGEI010000007">
    <property type="protein sequence ID" value="KAJ8728543.1"/>
    <property type="molecule type" value="Genomic_DNA"/>
</dbReference>
<keyword evidence="3" id="KW-1185">Reference proteome</keyword>
<evidence type="ECO:0000256" key="1">
    <source>
        <dbReference type="SAM" id="MobiDB-lite"/>
    </source>
</evidence>
<dbReference type="AlphaFoldDB" id="A0AAD7YUX7"/>
<comment type="caution">
    <text evidence="2">The sequence shown here is derived from an EMBL/GenBank/DDBJ whole genome shotgun (WGS) entry which is preliminary data.</text>
</comment>
<protein>
    <submittedName>
        <fullName evidence="2">Uncharacterized protein</fullName>
    </submittedName>
</protein>
<organism evidence="2 3">
    <name type="scientific">Mythimna separata</name>
    <name type="common">Oriental armyworm</name>
    <name type="synonym">Pseudaletia separata</name>
    <dbReference type="NCBI Taxonomy" id="271217"/>
    <lineage>
        <taxon>Eukaryota</taxon>
        <taxon>Metazoa</taxon>
        <taxon>Ecdysozoa</taxon>
        <taxon>Arthropoda</taxon>
        <taxon>Hexapoda</taxon>
        <taxon>Insecta</taxon>
        <taxon>Pterygota</taxon>
        <taxon>Neoptera</taxon>
        <taxon>Endopterygota</taxon>
        <taxon>Lepidoptera</taxon>
        <taxon>Glossata</taxon>
        <taxon>Ditrysia</taxon>
        <taxon>Noctuoidea</taxon>
        <taxon>Noctuidae</taxon>
        <taxon>Noctuinae</taxon>
        <taxon>Hadenini</taxon>
        <taxon>Mythimna</taxon>
    </lineage>
</organism>
<gene>
    <name evidence="2" type="ORF">PYW07_006239</name>
</gene>